<sequence length="133" mass="15227">MNRYYVEISERANHRCEYCKAPEVVFNFPFEVEHIIPLSRQGTNDVQNLALACRSCNLRKGNRVSGHQPDSDLEVPFFHPRRNEWSNHFQIDADSGNIIGLTSTGQVTVTSLEMNSPPQVTARQLWIRLGLFP</sequence>
<feature type="domain" description="HNH nuclease" evidence="1">
    <location>
        <begin position="3"/>
        <end position="58"/>
    </location>
</feature>
<keyword evidence="3" id="KW-1185">Reference proteome</keyword>
<dbReference type="Proteomes" id="UP000717364">
    <property type="component" value="Unassembled WGS sequence"/>
</dbReference>
<dbReference type="InterPro" id="IPR003615">
    <property type="entry name" value="HNH_nuc"/>
</dbReference>
<dbReference type="AlphaFoldDB" id="A0A947DEV9"/>
<dbReference type="Pfam" id="PF01844">
    <property type="entry name" value="HNH"/>
    <property type="match status" value="1"/>
</dbReference>
<keyword evidence="2" id="KW-0540">Nuclease</keyword>
<dbReference type="SMART" id="SM00507">
    <property type="entry name" value="HNHc"/>
    <property type="match status" value="1"/>
</dbReference>
<dbReference type="GO" id="GO:0003676">
    <property type="term" value="F:nucleic acid binding"/>
    <property type="evidence" value="ECO:0007669"/>
    <property type="project" value="InterPro"/>
</dbReference>
<keyword evidence="2" id="KW-0255">Endonuclease</keyword>
<name>A0A947DEV9_9CYAN</name>
<organism evidence="2 3">
    <name type="scientific">Leptothoe spongobia TAU-MAC 1115</name>
    <dbReference type="NCBI Taxonomy" id="1967444"/>
    <lineage>
        <taxon>Bacteria</taxon>
        <taxon>Bacillati</taxon>
        <taxon>Cyanobacteriota</taxon>
        <taxon>Cyanophyceae</taxon>
        <taxon>Nodosilineales</taxon>
        <taxon>Cymatolegaceae</taxon>
        <taxon>Leptothoe</taxon>
        <taxon>Leptothoe spongobia</taxon>
    </lineage>
</organism>
<dbReference type="EMBL" id="JADOES010000010">
    <property type="protein sequence ID" value="MBT9315288.1"/>
    <property type="molecule type" value="Genomic_DNA"/>
</dbReference>
<evidence type="ECO:0000313" key="3">
    <source>
        <dbReference type="Proteomes" id="UP000717364"/>
    </source>
</evidence>
<dbReference type="RefSeq" id="WP_215608350.1">
    <property type="nucleotide sequence ID" value="NZ_JADOES010000010.1"/>
</dbReference>
<proteinExistence type="predicted"/>
<reference evidence="2" key="2">
    <citation type="journal article" date="2021" name="Mar. Drugs">
        <title>Genome Reduction and Secondary Metabolism of the Marine Sponge-Associated Cyanobacterium Leptothoe.</title>
        <authorList>
            <person name="Konstantinou D."/>
            <person name="Popin R.V."/>
            <person name="Fewer D.P."/>
            <person name="Sivonen K."/>
            <person name="Gkelis S."/>
        </authorList>
    </citation>
    <scope>NUCLEOTIDE SEQUENCE</scope>
    <source>
        <strain evidence="2">TAU-MAC 1115</strain>
    </source>
</reference>
<evidence type="ECO:0000313" key="2">
    <source>
        <dbReference type="EMBL" id="MBT9315288.1"/>
    </source>
</evidence>
<reference evidence="2" key="1">
    <citation type="submission" date="2020-11" db="EMBL/GenBank/DDBJ databases">
        <authorList>
            <person name="Konstantinou D."/>
            <person name="Gkelis S."/>
            <person name="Popin R."/>
            <person name="Fewer D."/>
            <person name="Sivonen K."/>
        </authorList>
    </citation>
    <scope>NUCLEOTIDE SEQUENCE</scope>
    <source>
        <strain evidence="2">TAU-MAC 1115</strain>
    </source>
</reference>
<dbReference type="GO" id="GO:0008270">
    <property type="term" value="F:zinc ion binding"/>
    <property type="evidence" value="ECO:0007669"/>
    <property type="project" value="InterPro"/>
</dbReference>
<dbReference type="CDD" id="cd00085">
    <property type="entry name" value="HNHc"/>
    <property type="match status" value="1"/>
</dbReference>
<gene>
    <name evidence="2" type="ORF">IXB50_07600</name>
</gene>
<dbReference type="PANTHER" id="PTHR33877">
    <property type="entry name" value="SLL1193 PROTEIN"/>
    <property type="match status" value="1"/>
</dbReference>
<accession>A0A947DEV9</accession>
<evidence type="ECO:0000259" key="1">
    <source>
        <dbReference type="SMART" id="SM00507"/>
    </source>
</evidence>
<protein>
    <submittedName>
        <fullName evidence="2">HNH endonuclease</fullName>
    </submittedName>
</protein>
<comment type="caution">
    <text evidence="2">The sequence shown here is derived from an EMBL/GenBank/DDBJ whole genome shotgun (WGS) entry which is preliminary data.</text>
</comment>
<dbReference type="InterPro" id="IPR002711">
    <property type="entry name" value="HNH"/>
</dbReference>
<dbReference type="InterPro" id="IPR052892">
    <property type="entry name" value="NA-targeting_endonuclease"/>
</dbReference>
<keyword evidence="2" id="KW-0378">Hydrolase</keyword>
<dbReference type="GO" id="GO:0004519">
    <property type="term" value="F:endonuclease activity"/>
    <property type="evidence" value="ECO:0007669"/>
    <property type="project" value="UniProtKB-KW"/>
</dbReference>
<dbReference type="PANTHER" id="PTHR33877:SF1">
    <property type="entry name" value="TYPE IV METHYL-DIRECTED RESTRICTION ENZYME ECOKMCRA"/>
    <property type="match status" value="1"/>
</dbReference>
<dbReference type="Gene3D" id="1.10.30.50">
    <property type="match status" value="1"/>
</dbReference>